<sequence>MIRASADPITRGEKKRALLQERERGTMFAAWQGRQAGGGKKERTTGREPSSEQMCRENQAASVGGSAKAPRPSYPVQLQFLLLCRRYAVSEAGVINLGAGVWPTFCRPRQFSTRLNVQHDRPHYQILSTIADKCGWNAVVSARSIW</sequence>
<gene>
    <name evidence="2" type="ORF">AKAW2_30396A</name>
</gene>
<evidence type="ECO:0000313" key="2">
    <source>
        <dbReference type="EMBL" id="BCR97077.1"/>
    </source>
</evidence>
<protein>
    <submittedName>
        <fullName evidence="2">Uncharacterized protein</fullName>
    </submittedName>
</protein>
<dbReference type="EMBL" id="AP024427">
    <property type="protein sequence ID" value="BCR97077.1"/>
    <property type="molecule type" value="Genomic_DNA"/>
</dbReference>
<dbReference type="Proteomes" id="UP000661280">
    <property type="component" value="Chromosome 3"/>
</dbReference>
<feature type="compositionally biased region" description="Basic and acidic residues" evidence="1">
    <location>
        <begin position="39"/>
        <end position="50"/>
    </location>
</feature>
<reference evidence="2" key="1">
    <citation type="submission" date="2021-01" db="EMBL/GenBank/DDBJ databases">
        <authorList>
            <consortium name="Aspergillus luchuensis mut. kawachii IFO 4304 genome sequencing consortium"/>
            <person name="Kazuki M."/>
            <person name="Futagami T."/>
        </authorList>
    </citation>
    <scope>NUCLEOTIDE SEQUENCE</scope>
    <source>
        <strain evidence="2">IFO 4308</strain>
    </source>
</reference>
<reference evidence="2" key="2">
    <citation type="submission" date="2021-02" db="EMBL/GenBank/DDBJ databases">
        <title>Aspergillus luchuensis mut. kawachii IFO 4304 genome sequence.</title>
        <authorList>
            <person name="Mori K."/>
            <person name="Kadooka C."/>
            <person name="Goto M."/>
            <person name="Futagami T."/>
        </authorList>
    </citation>
    <scope>NUCLEOTIDE SEQUENCE</scope>
    <source>
        <strain evidence="2">IFO 4308</strain>
    </source>
</reference>
<dbReference type="RefSeq" id="XP_041540843.1">
    <property type="nucleotide sequence ID" value="XM_041686906.1"/>
</dbReference>
<dbReference type="KEGG" id="aluc:AKAW2_30396A"/>
<name>A0A7R7W647_ASPKA</name>
<keyword evidence="3" id="KW-1185">Reference proteome</keyword>
<accession>A0A7R7W647</accession>
<feature type="region of interest" description="Disordered" evidence="1">
    <location>
        <begin position="29"/>
        <end position="71"/>
    </location>
</feature>
<evidence type="ECO:0000256" key="1">
    <source>
        <dbReference type="SAM" id="MobiDB-lite"/>
    </source>
</evidence>
<evidence type="ECO:0000313" key="3">
    <source>
        <dbReference type="Proteomes" id="UP000661280"/>
    </source>
</evidence>
<proteinExistence type="predicted"/>
<organism evidence="2 3">
    <name type="scientific">Aspergillus kawachii</name>
    <name type="common">White koji mold</name>
    <name type="synonym">Aspergillus awamori var. kawachi</name>
    <dbReference type="NCBI Taxonomy" id="1069201"/>
    <lineage>
        <taxon>Eukaryota</taxon>
        <taxon>Fungi</taxon>
        <taxon>Dikarya</taxon>
        <taxon>Ascomycota</taxon>
        <taxon>Pezizomycotina</taxon>
        <taxon>Eurotiomycetes</taxon>
        <taxon>Eurotiomycetidae</taxon>
        <taxon>Eurotiales</taxon>
        <taxon>Aspergillaceae</taxon>
        <taxon>Aspergillus</taxon>
        <taxon>Aspergillus subgen. Circumdati</taxon>
    </lineage>
</organism>
<dbReference type="AlphaFoldDB" id="A0A7R7W647"/>
<dbReference type="GeneID" id="64958402"/>